<name>A0A1I3XEY5_9PROT</name>
<dbReference type="Proteomes" id="UP000199473">
    <property type="component" value="Unassembled WGS sequence"/>
</dbReference>
<reference evidence="1 2" key="1">
    <citation type="submission" date="2016-10" db="EMBL/GenBank/DDBJ databases">
        <authorList>
            <person name="de Groot N.N."/>
        </authorList>
    </citation>
    <scope>NUCLEOTIDE SEQUENCE [LARGE SCALE GENOMIC DNA]</scope>
    <source>
        <strain evidence="1 2">DSM 19981</strain>
    </source>
</reference>
<dbReference type="EMBL" id="FOSQ01000001">
    <property type="protein sequence ID" value="SFK17651.1"/>
    <property type="molecule type" value="Genomic_DNA"/>
</dbReference>
<evidence type="ECO:0000313" key="1">
    <source>
        <dbReference type="EMBL" id="SFK17651.1"/>
    </source>
</evidence>
<evidence type="ECO:0000313" key="2">
    <source>
        <dbReference type="Proteomes" id="UP000199473"/>
    </source>
</evidence>
<dbReference type="STRING" id="1123062.SAMN02745775_101211"/>
<gene>
    <name evidence="1" type="ORF">SAMN02745775_101211</name>
</gene>
<proteinExistence type="predicted"/>
<dbReference type="AlphaFoldDB" id="A0A1I3XEY5"/>
<dbReference type="OrthoDB" id="8689594at2"/>
<sequence>MTSPLRLTIGVSDCDRARALAEGRVPIACVEAATTVMPLQPLFNLQMTTHEFDCCEFPIATWLRHFDRPVQDYVGIPVFPSRHFRFSCVYVNKAKGLTKPADLAGRRVGAMVWDMAAAVWLRGIFAEYYGLPVAAPIYVNAGLNAARAGEDHPQDYPPGVTIEHVTDRSLSAMLESGEIDAIYTARAPDSFFESPDKVGRLFADPMAAEIDYFQRSGIFPPMHLVAVKKPIAEANPWLPRALYDAFAESQRQSRLRLHDSATLAFGLPFLVQHLEETERVLGADFWSTGFAANRHVFATLIRYMRDEGLLKRDLAPEDLFPASLLET</sequence>
<protein>
    <submittedName>
        <fullName evidence="1">4,5-dihydroxyphthalate decarboxylase</fullName>
    </submittedName>
</protein>
<accession>A0A1I3XEY5</accession>
<organism evidence="1 2">
    <name type="scientific">Falsiroseomonas stagni DSM 19981</name>
    <dbReference type="NCBI Taxonomy" id="1123062"/>
    <lineage>
        <taxon>Bacteria</taxon>
        <taxon>Pseudomonadati</taxon>
        <taxon>Pseudomonadota</taxon>
        <taxon>Alphaproteobacteria</taxon>
        <taxon>Acetobacterales</taxon>
        <taxon>Roseomonadaceae</taxon>
        <taxon>Falsiroseomonas</taxon>
    </lineage>
</organism>
<dbReference type="RefSeq" id="WP_092954191.1">
    <property type="nucleotide sequence ID" value="NZ_FOSQ01000001.1"/>
</dbReference>
<dbReference type="SUPFAM" id="SSF53850">
    <property type="entry name" value="Periplasmic binding protein-like II"/>
    <property type="match status" value="1"/>
</dbReference>
<keyword evidence="2" id="KW-1185">Reference proteome</keyword>